<dbReference type="Gene3D" id="3.40.630.10">
    <property type="entry name" value="Zn peptidases"/>
    <property type="match status" value="1"/>
</dbReference>
<dbReference type="InterPro" id="IPR036757">
    <property type="entry name" value="TFR-like_dimer_dom_sf"/>
</dbReference>
<organism evidence="7 8">
    <name type="scientific">Tilletia horrida</name>
    <dbReference type="NCBI Taxonomy" id="155126"/>
    <lineage>
        <taxon>Eukaryota</taxon>
        <taxon>Fungi</taxon>
        <taxon>Dikarya</taxon>
        <taxon>Basidiomycota</taxon>
        <taxon>Ustilaginomycotina</taxon>
        <taxon>Exobasidiomycetes</taxon>
        <taxon>Tilletiales</taxon>
        <taxon>Tilletiaceae</taxon>
        <taxon>Tilletia</taxon>
    </lineage>
</organism>
<keyword evidence="3" id="KW-1133">Transmembrane helix</keyword>
<comment type="caution">
    <text evidence="7">The sequence shown here is derived from an EMBL/GenBank/DDBJ whole genome shotgun (WGS) entry which is preliminary data.</text>
</comment>
<dbReference type="SUPFAM" id="SSF47672">
    <property type="entry name" value="Transferrin receptor-like dimerisation domain"/>
    <property type="match status" value="1"/>
</dbReference>
<evidence type="ECO:0000259" key="5">
    <source>
        <dbReference type="Pfam" id="PF04253"/>
    </source>
</evidence>
<keyword evidence="3" id="KW-0812">Transmembrane</keyword>
<dbReference type="InterPro" id="IPR046450">
    <property type="entry name" value="PA_dom_sf"/>
</dbReference>
<dbReference type="FunFam" id="3.40.630.10:FF:000101">
    <property type="entry name" value="N-acetylated alpha-linked acidic dipeptidase like 1"/>
    <property type="match status" value="1"/>
</dbReference>
<dbReference type="Proteomes" id="UP001176517">
    <property type="component" value="Unassembled WGS sequence"/>
</dbReference>
<proteinExistence type="inferred from homology"/>
<feature type="transmembrane region" description="Helical" evidence="3">
    <location>
        <begin position="48"/>
        <end position="68"/>
    </location>
</feature>
<keyword evidence="7" id="KW-0378">Hydrolase</keyword>
<protein>
    <submittedName>
        <fullName evidence="7">Vacuolar protein sorting-associated protein 70</fullName>
        <ecNumber evidence="7">3.4.17.21</ecNumber>
    </submittedName>
</protein>
<dbReference type="SUPFAM" id="SSF52025">
    <property type="entry name" value="PA domain"/>
    <property type="match status" value="1"/>
</dbReference>
<dbReference type="EMBL" id="JAPDMZ010000124">
    <property type="protein sequence ID" value="KAK0548966.1"/>
    <property type="molecule type" value="Genomic_DNA"/>
</dbReference>
<dbReference type="SUPFAM" id="SSF53187">
    <property type="entry name" value="Zn-dependent exopeptidases"/>
    <property type="match status" value="1"/>
</dbReference>
<dbReference type="InterPro" id="IPR007365">
    <property type="entry name" value="TFR-like_dimer_dom"/>
</dbReference>
<evidence type="ECO:0000259" key="4">
    <source>
        <dbReference type="Pfam" id="PF02225"/>
    </source>
</evidence>
<dbReference type="Pfam" id="PF04389">
    <property type="entry name" value="Peptidase_M28"/>
    <property type="match status" value="1"/>
</dbReference>
<dbReference type="EC" id="3.4.17.21" evidence="7"/>
<keyword evidence="3" id="KW-0472">Membrane</keyword>
<dbReference type="CDD" id="cd02121">
    <property type="entry name" value="PA_GCPII_like"/>
    <property type="match status" value="1"/>
</dbReference>
<feature type="domain" description="PA" evidence="4">
    <location>
        <begin position="277"/>
        <end position="357"/>
    </location>
</feature>
<dbReference type="CDD" id="cd08022">
    <property type="entry name" value="M28_PSMA_like"/>
    <property type="match status" value="1"/>
</dbReference>
<comment type="similarity">
    <text evidence="1">Belongs to the peptidase M28 family. M28B subfamily.</text>
</comment>
<dbReference type="Gene3D" id="3.50.30.30">
    <property type="match status" value="1"/>
</dbReference>
<evidence type="ECO:0000259" key="6">
    <source>
        <dbReference type="Pfam" id="PF04389"/>
    </source>
</evidence>
<sequence length="894" mass="98565">MSDVEKQPLLDEFPAEKQAHLEDELQLQIQAAAAVAAKKERQVRTVRTWFYIFYFGIVFWLVGGSQFLNNLLPSRPYVSHRTPFMAALDAYITNVNKLSAELDPASTLSASEPVSAKNLAQAIEKAFLAVPDAESAREALRRYTAVTHIAGSEEDYKSAIQVTSEWAQLLGADFAEDTHVFDAGSSESQDFIKGDWKKKGPFGSPFVKPRAFVDTYYTWINFPINSSLVLYPEPTEGSNEKPEPKYTFKLKEDVLDKDPTSDKGEPQFHGYSKSGSVTGPIVYANQGSKEDFARLHALGVNTTGAIALVRYGDSFRGLKVRAAADAGCVATIIYSDLAEDNNVTEANGYKAYPDGPARNPSSVQRGSVMALSVYAGDPSTPGQPSYENATRLDPESAESLPKIPSIPLSYADAKILFESIKGNGVAPDHKGLGKDWSGAIPGVEYWTGPSKEVAHLTNYQDLKTRKIWNGYAIIPGFIDDEVVVIGNHRDAWTFGAVDPNSGTAAFHEIVAGLGHLVKKGWRPLRTIIVASWDAEEYGLVGSTEFGEDFASWLSKNAAIYHNLDVSVAGPSLMVGASPSLVDLFNGTAKEVPHPDIEGKNMTIEALVDLGSGSDFTVFLQYLGIASSTVGYSQDVGAPIYHYHSNYDSFAWMENFGDPKFTRHLAIARYLGLITLRSASDIFLPINISRYADELQKYLDEASEIVVKSPQTLAGAVDFEPLQEAVDAVKKGARVLEDDKARAKRKIEKLLNHHKGQQHEHRHHHEHHHHEDDHRHKHEKRGGPGVGCAHHKKKRDVRGELREIYELIRSVNKRAQAFERGFISEEGLTGREWYKHLGVAPGRWLGYGATTFPGLKEALALDAGKGAKHEAKRLEKLLLDIAKMLHKGVDEETTK</sequence>
<dbReference type="GO" id="GO:0004181">
    <property type="term" value="F:metallocarboxypeptidase activity"/>
    <property type="evidence" value="ECO:0007669"/>
    <property type="project" value="UniProtKB-EC"/>
</dbReference>
<accession>A0AAN6GN22</accession>
<gene>
    <name evidence="7" type="primary">VPS70_2</name>
    <name evidence="7" type="ORF">OC846_004293</name>
</gene>
<keyword evidence="7" id="KW-0121">Carboxypeptidase</keyword>
<feature type="domain" description="Peptidase M28" evidence="6">
    <location>
        <begin position="479"/>
        <end position="650"/>
    </location>
</feature>
<dbReference type="Gene3D" id="1.20.930.40">
    <property type="entry name" value="Transferrin receptor-like, dimerisation domain"/>
    <property type="match status" value="1"/>
</dbReference>
<dbReference type="InterPro" id="IPR007484">
    <property type="entry name" value="Peptidase_M28"/>
</dbReference>
<feature type="domain" description="Transferrin receptor-like dimerisation" evidence="5">
    <location>
        <begin position="806"/>
        <end position="884"/>
    </location>
</feature>
<evidence type="ECO:0000256" key="2">
    <source>
        <dbReference type="SAM" id="MobiDB-lite"/>
    </source>
</evidence>
<dbReference type="PANTHER" id="PTHR10404">
    <property type="entry name" value="N-ACETYLATED-ALPHA-LINKED ACIDIC DIPEPTIDASE"/>
    <property type="match status" value="1"/>
</dbReference>
<evidence type="ECO:0000313" key="8">
    <source>
        <dbReference type="Proteomes" id="UP001176517"/>
    </source>
</evidence>
<evidence type="ECO:0000256" key="1">
    <source>
        <dbReference type="ARBA" id="ARBA00005634"/>
    </source>
</evidence>
<dbReference type="FunFam" id="3.50.30.30:FF:000008">
    <property type="entry name" value="Glutamate carboxypeptidase 2"/>
    <property type="match status" value="1"/>
</dbReference>
<feature type="compositionally biased region" description="Basic residues" evidence="2">
    <location>
        <begin position="753"/>
        <end position="767"/>
    </location>
</feature>
<dbReference type="InterPro" id="IPR039373">
    <property type="entry name" value="Peptidase_M28B"/>
</dbReference>
<keyword evidence="7" id="KW-0645">Protease</keyword>
<evidence type="ECO:0000313" key="7">
    <source>
        <dbReference type="EMBL" id="KAK0548966.1"/>
    </source>
</evidence>
<dbReference type="AlphaFoldDB" id="A0AAN6GN22"/>
<dbReference type="Pfam" id="PF02225">
    <property type="entry name" value="PA"/>
    <property type="match status" value="1"/>
</dbReference>
<feature type="region of interest" description="Disordered" evidence="2">
    <location>
        <begin position="753"/>
        <end position="792"/>
    </location>
</feature>
<dbReference type="PANTHER" id="PTHR10404:SF46">
    <property type="entry name" value="VACUOLAR PROTEIN SORTING-ASSOCIATED PROTEIN 70"/>
    <property type="match status" value="1"/>
</dbReference>
<dbReference type="Pfam" id="PF04253">
    <property type="entry name" value="TFR_dimer"/>
    <property type="match status" value="1"/>
</dbReference>
<name>A0AAN6GN22_9BASI</name>
<dbReference type="InterPro" id="IPR003137">
    <property type="entry name" value="PA_domain"/>
</dbReference>
<keyword evidence="8" id="KW-1185">Reference proteome</keyword>
<evidence type="ECO:0000256" key="3">
    <source>
        <dbReference type="SAM" id="Phobius"/>
    </source>
</evidence>
<reference evidence="7" key="1">
    <citation type="journal article" date="2023" name="PhytoFront">
        <title>Draft Genome Resources of Seven Strains of Tilletia horrida, Causal Agent of Kernel Smut of Rice.</title>
        <authorList>
            <person name="Khanal S."/>
            <person name="Antony Babu S."/>
            <person name="Zhou X.G."/>
        </authorList>
    </citation>
    <scope>NUCLEOTIDE SEQUENCE</scope>
    <source>
        <strain evidence="7">TX6</strain>
    </source>
</reference>